<dbReference type="OrthoDB" id="10582576at2759"/>
<sequence length="109" mass="12749">MTGGRPRGEEEEDERTSEHPPAMKLKKTKMQKMLDVEEVDDEAEVGESRKVDVEKEPKREKTQRGQEGEKFLFGQVWPVWLVMLSNPWPARDAEAAKETKKRKQVRKQE</sequence>
<dbReference type="HOGENOM" id="CLU_2185817_0_0_1"/>
<dbReference type="RefSeq" id="XP_003233319.2">
    <property type="nucleotide sequence ID" value="XM_003233271.2"/>
</dbReference>
<evidence type="ECO:0000313" key="3">
    <source>
        <dbReference type="Proteomes" id="UP000008864"/>
    </source>
</evidence>
<feature type="compositionally biased region" description="Acidic residues" evidence="1">
    <location>
        <begin position="36"/>
        <end position="45"/>
    </location>
</feature>
<evidence type="ECO:0000256" key="1">
    <source>
        <dbReference type="SAM" id="MobiDB-lite"/>
    </source>
</evidence>
<accession>F2SV16</accession>
<evidence type="ECO:0000313" key="2">
    <source>
        <dbReference type="EMBL" id="EGD90078.2"/>
    </source>
</evidence>
<dbReference type="GeneID" id="10375318"/>
<dbReference type="EMBL" id="GG700654">
    <property type="protein sequence ID" value="EGD90078.2"/>
    <property type="molecule type" value="Genomic_DNA"/>
</dbReference>
<feature type="compositionally biased region" description="Basic and acidic residues" evidence="1">
    <location>
        <begin position="46"/>
        <end position="67"/>
    </location>
</feature>
<dbReference type="OMA" id="SNPWRAR"/>
<dbReference type="VEuPathDB" id="FungiDB:TERG_06312"/>
<gene>
    <name evidence="2" type="ORF">TERG_06312</name>
</gene>
<reference evidence="3" key="1">
    <citation type="journal article" date="2012" name="MBio">
        <title>Comparative genome analysis of Trichophyton rubrum and related dermatophytes reveals candidate genes involved in infection.</title>
        <authorList>
            <person name="Martinez D.A."/>
            <person name="Oliver B.G."/>
            <person name="Graeser Y."/>
            <person name="Goldberg J.M."/>
            <person name="Li W."/>
            <person name="Martinez-Rossi N.M."/>
            <person name="Monod M."/>
            <person name="Shelest E."/>
            <person name="Barton R.C."/>
            <person name="Birch E."/>
            <person name="Brakhage A.A."/>
            <person name="Chen Z."/>
            <person name="Gurr S.J."/>
            <person name="Heiman D."/>
            <person name="Heitman J."/>
            <person name="Kosti I."/>
            <person name="Rossi A."/>
            <person name="Saif S."/>
            <person name="Samalova M."/>
            <person name="Saunders C.W."/>
            <person name="Shea T."/>
            <person name="Summerbell R.C."/>
            <person name="Xu J."/>
            <person name="Young S."/>
            <person name="Zeng Q."/>
            <person name="Birren B.W."/>
            <person name="Cuomo C.A."/>
            <person name="White T.C."/>
        </authorList>
    </citation>
    <scope>NUCLEOTIDE SEQUENCE [LARGE SCALE GENOMIC DNA]</scope>
    <source>
        <strain evidence="3">ATCC MYA-4607 / CBS 118892</strain>
    </source>
</reference>
<dbReference type="AlphaFoldDB" id="F2SV16"/>
<dbReference type="Proteomes" id="UP000008864">
    <property type="component" value="Unassembled WGS sequence"/>
</dbReference>
<dbReference type="InParanoid" id="F2SV16"/>
<organism evidence="2 3">
    <name type="scientific">Trichophyton rubrum (strain ATCC MYA-4607 / CBS 118892)</name>
    <name type="common">Athlete's foot fungus</name>
    <dbReference type="NCBI Taxonomy" id="559305"/>
    <lineage>
        <taxon>Eukaryota</taxon>
        <taxon>Fungi</taxon>
        <taxon>Dikarya</taxon>
        <taxon>Ascomycota</taxon>
        <taxon>Pezizomycotina</taxon>
        <taxon>Eurotiomycetes</taxon>
        <taxon>Eurotiomycetidae</taxon>
        <taxon>Onygenales</taxon>
        <taxon>Arthrodermataceae</taxon>
        <taxon>Trichophyton</taxon>
    </lineage>
</organism>
<protein>
    <submittedName>
        <fullName evidence="2">Uncharacterized protein</fullName>
    </submittedName>
</protein>
<name>F2SV16_TRIRC</name>
<proteinExistence type="predicted"/>
<keyword evidence="3" id="KW-1185">Reference proteome</keyword>
<feature type="region of interest" description="Disordered" evidence="1">
    <location>
        <begin position="1"/>
        <end position="67"/>
    </location>
</feature>